<accession>A0AAD8HJN9</accession>
<dbReference type="PRINTS" id="PR00111">
    <property type="entry name" value="ABHYDROLASE"/>
</dbReference>
<keyword evidence="4" id="KW-1185">Reference proteome</keyword>
<feature type="chain" id="PRO_5042004758" evidence="1">
    <location>
        <begin position="19"/>
        <end position="311"/>
    </location>
</feature>
<dbReference type="EMBL" id="JAUIZM010000008">
    <property type="protein sequence ID" value="KAK1367973.1"/>
    <property type="molecule type" value="Genomic_DNA"/>
</dbReference>
<evidence type="ECO:0000259" key="2">
    <source>
        <dbReference type="Pfam" id="PF00561"/>
    </source>
</evidence>
<sequence>MAISLVTLFGGIIRRTLSAASLASQTIAIDDETTIHFWSPKQTNTSSSTTKPPLLLIHGFGPHGVWQWQQQIIFFAKSYRLYIPNLVFFGGSYTMSPERSEIFQARAMGKLMEKLGVEKYHVVGTSYGGFVAFRMAEMWQDRVMKVVIANSAVNGLLSDSIELVKRGQVEKIEDLIMPEKASELRKLMNLSVFRRAYVPDFILNDFINRLYSKNRKEKLELLRGLTIGWDDIMKASPLQQEVLLVWGEHDKIFLLDLAMELKKVLGKNVKLQVIKNSSHIPQVENAWQFNNIIDTFLRDSPDQGLPFMARL</sequence>
<proteinExistence type="predicted"/>
<reference evidence="3" key="2">
    <citation type="submission" date="2023-05" db="EMBL/GenBank/DDBJ databases">
        <authorList>
            <person name="Schelkunov M.I."/>
        </authorList>
    </citation>
    <scope>NUCLEOTIDE SEQUENCE</scope>
    <source>
        <strain evidence="3">Hsosn_3</strain>
        <tissue evidence="3">Leaf</tissue>
    </source>
</reference>
<evidence type="ECO:0000256" key="1">
    <source>
        <dbReference type="SAM" id="SignalP"/>
    </source>
</evidence>
<dbReference type="InterPro" id="IPR000073">
    <property type="entry name" value="AB_hydrolase_1"/>
</dbReference>
<reference evidence="3" key="1">
    <citation type="submission" date="2023-02" db="EMBL/GenBank/DDBJ databases">
        <title>Genome of toxic invasive species Heracleum sosnowskyi carries increased number of genes despite the absence of recent whole-genome duplications.</title>
        <authorList>
            <person name="Schelkunov M."/>
            <person name="Shtratnikova V."/>
            <person name="Makarenko M."/>
            <person name="Klepikova A."/>
            <person name="Omelchenko D."/>
            <person name="Novikova G."/>
            <person name="Obukhova E."/>
            <person name="Bogdanov V."/>
            <person name="Penin A."/>
            <person name="Logacheva M."/>
        </authorList>
    </citation>
    <scope>NUCLEOTIDE SEQUENCE</scope>
    <source>
        <strain evidence="3">Hsosn_3</strain>
        <tissue evidence="3">Leaf</tissue>
    </source>
</reference>
<dbReference type="InterPro" id="IPR052370">
    <property type="entry name" value="Meta-cleavage_hydrolase"/>
</dbReference>
<gene>
    <name evidence="3" type="ORF">POM88_034065</name>
</gene>
<dbReference type="SUPFAM" id="SSF53474">
    <property type="entry name" value="alpha/beta-Hydrolases"/>
    <property type="match status" value="1"/>
</dbReference>
<dbReference type="InterPro" id="IPR029058">
    <property type="entry name" value="AB_hydrolase_fold"/>
</dbReference>
<dbReference type="Gene3D" id="3.40.50.1820">
    <property type="entry name" value="alpha/beta hydrolase"/>
    <property type="match status" value="1"/>
</dbReference>
<organism evidence="3 4">
    <name type="scientific">Heracleum sosnowskyi</name>
    <dbReference type="NCBI Taxonomy" id="360622"/>
    <lineage>
        <taxon>Eukaryota</taxon>
        <taxon>Viridiplantae</taxon>
        <taxon>Streptophyta</taxon>
        <taxon>Embryophyta</taxon>
        <taxon>Tracheophyta</taxon>
        <taxon>Spermatophyta</taxon>
        <taxon>Magnoliopsida</taxon>
        <taxon>eudicotyledons</taxon>
        <taxon>Gunneridae</taxon>
        <taxon>Pentapetalae</taxon>
        <taxon>asterids</taxon>
        <taxon>campanulids</taxon>
        <taxon>Apiales</taxon>
        <taxon>Apiaceae</taxon>
        <taxon>Apioideae</taxon>
        <taxon>apioid superclade</taxon>
        <taxon>Tordylieae</taxon>
        <taxon>Tordyliinae</taxon>
        <taxon>Heracleum</taxon>
    </lineage>
</organism>
<name>A0AAD8HJN9_9APIA</name>
<dbReference type="PANTHER" id="PTHR43139:SF52">
    <property type="entry name" value="SI:DKEY-122A22.2"/>
    <property type="match status" value="1"/>
</dbReference>
<evidence type="ECO:0000313" key="4">
    <source>
        <dbReference type="Proteomes" id="UP001237642"/>
    </source>
</evidence>
<dbReference type="GO" id="GO:0016787">
    <property type="term" value="F:hydrolase activity"/>
    <property type="evidence" value="ECO:0007669"/>
    <property type="project" value="UniProtKB-ARBA"/>
</dbReference>
<evidence type="ECO:0000313" key="3">
    <source>
        <dbReference type="EMBL" id="KAK1367973.1"/>
    </source>
</evidence>
<protein>
    <submittedName>
        <fullName evidence="3">Monoacylglycerol lipase ABHD6</fullName>
    </submittedName>
</protein>
<feature type="domain" description="AB hydrolase-1" evidence="2">
    <location>
        <begin position="52"/>
        <end position="285"/>
    </location>
</feature>
<dbReference type="PANTHER" id="PTHR43139">
    <property type="entry name" value="SI:DKEY-122A22.2"/>
    <property type="match status" value="1"/>
</dbReference>
<dbReference type="AlphaFoldDB" id="A0AAD8HJN9"/>
<feature type="signal peptide" evidence="1">
    <location>
        <begin position="1"/>
        <end position="18"/>
    </location>
</feature>
<dbReference type="Pfam" id="PF00561">
    <property type="entry name" value="Abhydrolase_1"/>
    <property type="match status" value="1"/>
</dbReference>
<keyword evidence="1" id="KW-0732">Signal</keyword>
<dbReference type="Proteomes" id="UP001237642">
    <property type="component" value="Unassembled WGS sequence"/>
</dbReference>
<comment type="caution">
    <text evidence="3">The sequence shown here is derived from an EMBL/GenBank/DDBJ whole genome shotgun (WGS) entry which is preliminary data.</text>
</comment>